<organism evidence="1 2">
    <name type="scientific">Austropuccinia psidii MF-1</name>
    <dbReference type="NCBI Taxonomy" id="1389203"/>
    <lineage>
        <taxon>Eukaryota</taxon>
        <taxon>Fungi</taxon>
        <taxon>Dikarya</taxon>
        <taxon>Basidiomycota</taxon>
        <taxon>Pucciniomycotina</taxon>
        <taxon>Pucciniomycetes</taxon>
        <taxon>Pucciniales</taxon>
        <taxon>Sphaerophragmiaceae</taxon>
        <taxon>Austropuccinia</taxon>
    </lineage>
</organism>
<reference evidence="1" key="1">
    <citation type="submission" date="2021-03" db="EMBL/GenBank/DDBJ databases">
        <title>Draft genome sequence of rust myrtle Austropuccinia psidii MF-1, a brazilian biotype.</title>
        <authorList>
            <person name="Quecine M.C."/>
            <person name="Pachon D.M.R."/>
            <person name="Bonatelli M.L."/>
            <person name="Correr F.H."/>
            <person name="Franceschini L.M."/>
            <person name="Leite T.F."/>
            <person name="Margarido G.R.A."/>
            <person name="Almeida C.A."/>
            <person name="Ferrarezi J.A."/>
            <person name="Labate C.A."/>
        </authorList>
    </citation>
    <scope>NUCLEOTIDE SEQUENCE</scope>
    <source>
        <strain evidence="1">MF-1</strain>
    </source>
</reference>
<accession>A0A9Q3CQ86</accession>
<keyword evidence="2" id="KW-1185">Reference proteome</keyword>
<proteinExistence type="predicted"/>
<comment type="caution">
    <text evidence="1">The sequence shown here is derived from an EMBL/GenBank/DDBJ whole genome shotgun (WGS) entry which is preliminary data.</text>
</comment>
<dbReference type="EMBL" id="AVOT02008711">
    <property type="protein sequence ID" value="MBW0486557.1"/>
    <property type="molecule type" value="Genomic_DNA"/>
</dbReference>
<dbReference type="AlphaFoldDB" id="A0A9Q3CQ86"/>
<protein>
    <submittedName>
        <fullName evidence="1">Uncharacterized protein</fullName>
    </submittedName>
</protein>
<sequence length="77" mass="8867">MARGVPLHDAVMRTPLCLTIMKAFLRENGCLDPKQADRNVSRQLAWFPQVKICPPSDGHFTPQQEQNDYLANEGWQW</sequence>
<gene>
    <name evidence="1" type="ORF">O181_026272</name>
</gene>
<evidence type="ECO:0000313" key="1">
    <source>
        <dbReference type="EMBL" id="MBW0486557.1"/>
    </source>
</evidence>
<dbReference type="Proteomes" id="UP000765509">
    <property type="component" value="Unassembled WGS sequence"/>
</dbReference>
<evidence type="ECO:0000313" key="2">
    <source>
        <dbReference type="Proteomes" id="UP000765509"/>
    </source>
</evidence>
<name>A0A9Q3CQ86_9BASI</name>